<evidence type="ECO:0000259" key="29">
    <source>
        <dbReference type="PROSITE" id="PS50127"/>
    </source>
</evidence>
<keyword evidence="31" id="KW-1185">Reference proteome</keyword>
<dbReference type="FunFam" id="3.10.110.10:FF:000014">
    <property type="entry name" value="Baculoviral IAP repeat-containing protein 6"/>
    <property type="match status" value="1"/>
</dbReference>
<dbReference type="InterPro" id="IPR036322">
    <property type="entry name" value="WD40_repeat_dom_sf"/>
</dbReference>
<evidence type="ECO:0000256" key="24">
    <source>
        <dbReference type="ARBA" id="ARBA00060909"/>
    </source>
</evidence>
<dbReference type="InterPro" id="IPR000608">
    <property type="entry name" value="UBC"/>
</dbReference>
<evidence type="ECO:0000256" key="1">
    <source>
        <dbReference type="ARBA" id="ARBA00004177"/>
    </source>
</evidence>
<dbReference type="PANTHER" id="PTHR46116">
    <property type="entry name" value="(E3-INDEPENDENT) E2 UBIQUITIN-CONJUGATING ENZYME"/>
    <property type="match status" value="1"/>
</dbReference>
<dbReference type="GO" id="GO:0005768">
    <property type="term" value="C:endosome"/>
    <property type="evidence" value="ECO:0007669"/>
    <property type="project" value="UniProtKB-SubCell"/>
</dbReference>
<dbReference type="InterPro" id="IPR001370">
    <property type="entry name" value="BIR_rpt"/>
</dbReference>
<dbReference type="GO" id="GO:0004842">
    <property type="term" value="F:ubiquitin-protein transferase activity"/>
    <property type="evidence" value="ECO:0007669"/>
    <property type="project" value="InterPro"/>
</dbReference>
<keyword evidence="11" id="KW-0646">Protease inhibitor</keyword>
<dbReference type="SMART" id="SM00238">
    <property type="entry name" value="BIR"/>
    <property type="match status" value="1"/>
</dbReference>
<dbReference type="Proteomes" id="UP001153620">
    <property type="component" value="Chromosome 3"/>
</dbReference>
<dbReference type="PROSITE" id="PS50127">
    <property type="entry name" value="UBC_2"/>
    <property type="match status" value="1"/>
</dbReference>
<organism evidence="30 31">
    <name type="scientific">Chironomus riparius</name>
    <dbReference type="NCBI Taxonomy" id="315576"/>
    <lineage>
        <taxon>Eukaryota</taxon>
        <taxon>Metazoa</taxon>
        <taxon>Ecdysozoa</taxon>
        <taxon>Arthropoda</taxon>
        <taxon>Hexapoda</taxon>
        <taxon>Insecta</taxon>
        <taxon>Pterygota</taxon>
        <taxon>Neoptera</taxon>
        <taxon>Endopterygota</taxon>
        <taxon>Diptera</taxon>
        <taxon>Nematocera</taxon>
        <taxon>Chironomoidea</taxon>
        <taxon>Chironomidae</taxon>
        <taxon>Chironominae</taxon>
        <taxon>Chironomus</taxon>
    </lineage>
</organism>
<evidence type="ECO:0000256" key="28">
    <source>
        <dbReference type="ARBA" id="ARBA00081222"/>
    </source>
</evidence>
<dbReference type="GO" id="GO:0046872">
    <property type="term" value="F:metal ion binding"/>
    <property type="evidence" value="ECO:0007669"/>
    <property type="project" value="UniProtKB-KW"/>
</dbReference>
<dbReference type="GO" id="GO:0042127">
    <property type="term" value="P:regulation of cell population proliferation"/>
    <property type="evidence" value="ECO:0007669"/>
    <property type="project" value="UniProtKB-ARBA"/>
</dbReference>
<dbReference type="GO" id="GO:0032465">
    <property type="term" value="P:regulation of cytokinesis"/>
    <property type="evidence" value="ECO:0007669"/>
    <property type="project" value="InterPro"/>
</dbReference>
<evidence type="ECO:0000256" key="20">
    <source>
        <dbReference type="ARBA" id="ARBA00023034"/>
    </source>
</evidence>
<dbReference type="GO" id="GO:0043066">
    <property type="term" value="P:negative regulation of apoptotic process"/>
    <property type="evidence" value="ECO:0007669"/>
    <property type="project" value="UniProtKB-ARBA"/>
</dbReference>
<keyword evidence="19" id="KW-0832">Ubl conjugation</keyword>
<dbReference type="OrthoDB" id="47801at2759"/>
<evidence type="ECO:0000256" key="8">
    <source>
        <dbReference type="ARBA" id="ARBA00022574"/>
    </source>
</evidence>
<accession>A0A9N9WVM4</accession>
<dbReference type="SUPFAM" id="SSF57924">
    <property type="entry name" value="Inhibitor of apoptosis (IAP) repeat"/>
    <property type="match status" value="1"/>
</dbReference>
<evidence type="ECO:0000256" key="11">
    <source>
        <dbReference type="ARBA" id="ARBA00022690"/>
    </source>
</evidence>
<evidence type="ECO:0000256" key="27">
    <source>
        <dbReference type="ARBA" id="ARBA00079718"/>
    </source>
</evidence>
<keyword evidence="23" id="KW-0131">Cell cycle</keyword>
<evidence type="ECO:0000256" key="6">
    <source>
        <dbReference type="ARBA" id="ARBA00022490"/>
    </source>
</evidence>
<dbReference type="Pfam" id="PF12356">
    <property type="entry name" value="BIRC6"/>
    <property type="match status" value="1"/>
</dbReference>
<keyword evidence="12" id="KW-0053">Apoptosis</keyword>
<proteinExistence type="inferred from homology"/>
<evidence type="ECO:0000256" key="15">
    <source>
        <dbReference type="ARBA" id="ARBA00022753"/>
    </source>
</evidence>
<keyword evidence="21" id="KW-0472">Membrane</keyword>
<evidence type="ECO:0000256" key="21">
    <source>
        <dbReference type="ARBA" id="ARBA00023136"/>
    </source>
</evidence>
<reference evidence="30" key="1">
    <citation type="submission" date="2022-01" db="EMBL/GenBank/DDBJ databases">
        <authorList>
            <person name="King R."/>
        </authorList>
    </citation>
    <scope>NUCLEOTIDE SEQUENCE</scope>
</reference>
<dbReference type="GO" id="GO:0006915">
    <property type="term" value="P:apoptotic process"/>
    <property type="evidence" value="ECO:0007669"/>
    <property type="project" value="UniProtKB-KW"/>
</dbReference>
<evidence type="ECO:0000256" key="26">
    <source>
        <dbReference type="ARBA" id="ARBA00075349"/>
    </source>
</evidence>
<keyword evidence="6" id="KW-0963">Cytoplasm</keyword>
<dbReference type="Gene3D" id="1.10.1170.10">
    <property type="entry name" value="Inhibitor Of Apoptosis Protein (2mihbC-IAP-1), Chain A"/>
    <property type="match status" value="1"/>
</dbReference>
<dbReference type="PROSITE" id="PS50143">
    <property type="entry name" value="BIR_REPEAT_2"/>
    <property type="match status" value="1"/>
</dbReference>
<comment type="subcellular location">
    <subcellularLocation>
        <location evidence="4">Cytoplasm</location>
        <location evidence="4">Cytoskeleton</location>
        <location evidence="4">Microtubule organizing center</location>
        <location evidence="4">Centrosome</location>
    </subcellularLocation>
    <subcellularLocation>
        <location evidence="5">Cytoplasm</location>
        <location evidence="5">Cytoskeleton</location>
        <location evidence="5">Spindle pole</location>
    </subcellularLocation>
    <subcellularLocation>
        <location evidence="1">Endosome</location>
    </subcellularLocation>
    <subcellularLocation>
        <location evidence="2">Golgi apparatus</location>
        <location evidence="2">trans-Golgi network membrane</location>
    </subcellularLocation>
    <subcellularLocation>
        <location evidence="3">Midbody</location>
    </subcellularLocation>
</comment>
<comment type="similarity">
    <text evidence="24">Belongs to the BIRC6 family.</text>
</comment>
<dbReference type="GO" id="GO:0004869">
    <property type="term" value="F:cysteine-type endopeptidase inhibitor activity"/>
    <property type="evidence" value="ECO:0007669"/>
    <property type="project" value="TreeGrafter"/>
</dbReference>
<evidence type="ECO:0000256" key="12">
    <source>
        <dbReference type="ARBA" id="ARBA00022703"/>
    </source>
</evidence>
<evidence type="ECO:0000256" key="13">
    <source>
        <dbReference type="ARBA" id="ARBA00022723"/>
    </source>
</evidence>
<keyword evidence="10" id="KW-0808">Transferase</keyword>
<dbReference type="Pfam" id="PF00179">
    <property type="entry name" value="UQ_con"/>
    <property type="match status" value="1"/>
</dbReference>
<dbReference type="GO" id="GO:0030496">
    <property type="term" value="C:midbody"/>
    <property type="evidence" value="ECO:0007669"/>
    <property type="project" value="UniProtKB-SubCell"/>
</dbReference>
<keyword evidence="8" id="KW-0853">WD repeat</keyword>
<dbReference type="CDD" id="cd00022">
    <property type="entry name" value="BIR"/>
    <property type="match status" value="1"/>
</dbReference>
<evidence type="ECO:0000256" key="17">
    <source>
        <dbReference type="ARBA" id="ARBA00022786"/>
    </source>
</evidence>
<dbReference type="GO" id="GO:0005634">
    <property type="term" value="C:nucleus"/>
    <property type="evidence" value="ECO:0007669"/>
    <property type="project" value="TreeGrafter"/>
</dbReference>
<keyword evidence="22" id="KW-0206">Cytoskeleton</keyword>
<gene>
    <name evidence="30" type="ORF">CHIRRI_LOCUS10730</name>
</gene>
<dbReference type="PANTHER" id="PTHR46116:SF39">
    <property type="entry name" value="BACULOVIRAL IAP REPEAT-CONTAINING PROTEIN 6"/>
    <property type="match status" value="1"/>
</dbReference>
<keyword evidence="14" id="KW-0677">Repeat</keyword>
<dbReference type="InterPro" id="IPR022103">
    <property type="entry name" value="BIRC6"/>
</dbReference>
<evidence type="ECO:0000256" key="9">
    <source>
        <dbReference type="ARBA" id="ARBA00022618"/>
    </source>
</evidence>
<dbReference type="GO" id="GO:0005813">
    <property type="term" value="C:centrosome"/>
    <property type="evidence" value="ECO:0007669"/>
    <property type="project" value="UniProtKB-SubCell"/>
</dbReference>
<keyword evidence="7" id="KW-0597">Phosphoprotein</keyword>
<evidence type="ECO:0000256" key="14">
    <source>
        <dbReference type="ARBA" id="ARBA00022737"/>
    </source>
</evidence>
<dbReference type="GO" id="GO:0005794">
    <property type="term" value="C:Golgi apparatus"/>
    <property type="evidence" value="ECO:0007669"/>
    <property type="project" value="UniProtKB-SubCell"/>
</dbReference>
<evidence type="ECO:0000313" key="30">
    <source>
        <dbReference type="EMBL" id="CAG9807884.1"/>
    </source>
</evidence>
<reference evidence="30" key="2">
    <citation type="submission" date="2022-10" db="EMBL/GenBank/DDBJ databases">
        <authorList>
            <consortium name="ENA_rothamsted_submissions"/>
            <consortium name="culmorum"/>
            <person name="King R."/>
        </authorList>
    </citation>
    <scope>NUCLEOTIDE SEQUENCE</scope>
</reference>
<keyword evidence="9" id="KW-0132">Cell division</keyword>
<evidence type="ECO:0000256" key="22">
    <source>
        <dbReference type="ARBA" id="ARBA00023212"/>
    </source>
</evidence>
<dbReference type="CDD" id="cd23810">
    <property type="entry name" value="UBCc_BIRC6"/>
    <property type="match status" value="1"/>
</dbReference>
<dbReference type="FunFam" id="1.10.1170.10:FF:000001">
    <property type="entry name" value="baculoviral IAP repeat-containing protein 6 isoform X1"/>
    <property type="match status" value="1"/>
</dbReference>
<dbReference type="SUPFAM" id="SSF54495">
    <property type="entry name" value="UBC-like"/>
    <property type="match status" value="1"/>
</dbReference>
<dbReference type="Pfam" id="PF00653">
    <property type="entry name" value="BIR"/>
    <property type="match status" value="1"/>
</dbReference>
<evidence type="ECO:0000256" key="25">
    <source>
        <dbReference type="ARBA" id="ARBA00069601"/>
    </source>
</evidence>
<dbReference type="GO" id="GO:0051301">
    <property type="term" value="P:cell division"/>
    <property type="evidence" value="ECO:0007669"/>
    <property type="project" value="UniProtKB-KW"/>
</dbReference>
<feature type="domain" description="UBC core" evidence="29">
    <location>
        <begin position="4223"/>
        <end position="4390"/>
    </location>
</feature>
<protein>
    <recommendedName>
        <fullName evidence="25">Dual E2 ubiquitin-conjugating enzyme/E3 ubiquitin-protein ligase BIRC6</fullName>
    </recommendedName>
    <alternativeName>
        <fullName evidence="28">BIR repeat-containing ubiquitin-conjugating enzyme</fullName>
    </alternativeName>
    <alternativeName>
        <fullName evidence="27">Baculoviral IAP repeat-containing protein 6</fullName>
    </alternativeName>
    <alternativeName>
        <fullName evidence="26">Ubiquitin-conjugating BIR domain enzyme apollon</fullName>
    </alternativeName>
</protein>
<evidence type="ECO:0000256" key="10">
    <source>
        <dbReference type="ARBA" id="ARBA00022679"/>
    </source>
</evidence>
<keyword evidence="17" id="KW-0833">Ubl conjugation pathway</keyword>
<keyword evidence="16" id="KW-0498">Mitosis</keyword>
<sequence>MEKGRENKDFLKEDGYLSVDSCKRVHKIIFHPNLNVMLIITNQSIVILDINSGVILQQIHNESNKVVNGRYLIEHDKILFWNDTNMGMRSVYPTSVLLLETILQTPICSPDNVVKVEILLSEAVLLYNSLLSLEQQGVENSADIVNELVQKISEAQKKGKKGIKAQKWDTICLELPHSSLKVVASTIVMELKSLQRHIPALSIASSINERLTDLIIGGRAVENDQIQRFHMYSEAARRKTFDSWPHMDYKFALPDQMAQAGFYHQSSETGDDRAMCFTCSVCLVCWEKTDEPWSEHERHSPDCVFLKGEYTQNVPLSVTFATSPAVEISGYDIMSFGDCDIICLGNSVTGDVCVWSVERQLEKCADFNIKSCENNIMKRNNEESEIHIDLFAMCTFKKETITKIKELNLDKSKSKRISGTRIIVGVKCNEIEKHKKKAFELTTGKKSNFYLVSYAVAEAFSSSTNKFSTLNGNDSESLSSHANGKSGSSSLITIHESTYEERLEGFDDILKFVDNKDNANVKKADSQMTGVLKNDHAWTFIPKNESSEIDSVKSLAVNGPSIASKQNTTQATEFLAKNNTESEFVCFPMQAIEIVDMNDSYEIKEILTSSDNHYMIVFLKSCLPVNENECMETDVIKNGTIQSQVLVYEIDDKGLIMEQIVSKRIFANDQVPVEFCILPKFDTNERFFSGCPTDSNAFVITCSDGSIKVLSIETLNTLSEAKVQGENFISCVYCKNLERLCASTANGTLHFYSFYDLDNDSSDEIEDEIINSVESIENKYKRVLPSTSKAFSRIECEKNSKTEIIANRKSLNLNDLKNLYSLTQFDENLTSYSAEVPGCWTEIFQAKRRHPQNLSPGEDTHLTRTWRLHNDATTWDEHLIELSLPKPPSIGHIDFKFSILQPCSNPPAIQVTLLKQKSIGLCCRRKPGSNKQSFAEPSKEDVDNNINFNLNSGTSQTNTFYDNTTIENPVLSEEYLQARNAEILVGPIELSSCMDLNEQGGTVTFISPKLLKSKARNYLIHLKTMTDVSKDSQSKTRGCDWLHEISITIRATREVSSINNERLQRLAMLESNILMKNLIGIVISNSSSLMQNISIDILYWIQCINLARFRIPKSLPEINSHQRFCVEIIQENLNEIIQNCILINNRSMAKKTVKLIVTTLNGARNMTDQISCSNYETSLKMSILSQIPNIIKIKHAGSLRWFALLIADTTTNESQGAISVELMKLLVDILNEVSKRANTLNSLLQSRFGLYGMPFESDLFDTEIPSFGRNTNNNNSYCNVFLHKPGVNGQQPQPIQNQFSDLKNFCATDNSEIRIPFHLRKKSINNHIKGLLEVEPLHFICSSTSEATRIENMDSISLQATSTIDDILIETPPQIGTSKLAGNDHIIKMPNEKISFNNETELEKKIESPYALAKNVVDKIFYSQIKKNKYKEPYIKTGTSNTPIFTGDEEFMMMQQQESNEKSIIESNNQNSSTVYNDRVREFIDSTKLDDSLNFLPWHKLLSLPTKQMIVIDRMHSGARRQVTLDFGNPVVLTDIVIPACNDLASLTIDVWCFDEESDCVRLALCNDISIKMLILNDLQPPPICRYLRMTFMGRYGMSATRCKLPMGSFFGHNVILDRDSYADPVMKVVSTKKTYLRNQLKVLNAFYEDTHCRYCLASSKLSDLLRPLLKTENSNMSHMKSYLNRLKDNDENNQEFIKIFTVYEECMMFQNQLNVVKNVIKRIEITLHEDRQKLLEDLSLSHLSTDKLHVLSECLIELLLHFVSTYDTQSISILHSFFDLETCNLLFRTLVIYGDSHVRIATCSMIVKMCSYSIKPWWGNFFADIFTSIFSSQNTEIFPQDRVFILLTYLGRKSIQLNTCRTIVLDSILKTVANLLAPLSNEYENHLQIWKNTDLTLLSWLLLFLSVCLDDNNDKKDNLNPRWDFMSGDIAKARLCMTSSNPRSFSRSFKKRFTQNKQTSSNQNNIAEKVYMMSEQIANTPSMLSSSTSNLDSVINKAQDLKNHLKKLLPNDNEYIFPKSFLKKSVAEISSKTSSSLNNNGTNKAEDQTNENVIDKGLKSIKGQNVLVVIRGLIGLLLNMDFTCNMDLFLLTCKIIAKLVNACKISVQLSSIITVQQLLQLVRLAVWENQQNSWAVHAITCLLQDILEADRSYKSLLMENTDPDAMEVDMNNGNEISLAQALGFMSEFPSSTSSQSSSIFKDFCNYEVFKTDTKYQLPSLIEDDTDGIEDILDDILEQSKKLTSTGVTKTSFVKKDLAPSSNSQSRSTYTLLNRCKVSSTMDSRLECGLDTNTEINFRRLIMKSSVNVITNIPQQETFDSVHIETPPWPASTLSAWNNAEYQQKIDTNIMLMDVFETIFTDLHLEDSWLNLEQVLQLWLTLNGDSNDLPKIIFNNLQSKIPFGEKAVNGLLKALATRPALKIRGWCLGFLCLIYSMSSKSTDDFSQISGTAEAAGYNKKIGQLIINNENFEKMLLRFCNGIYKNNSIHSTFAGPTVCRLLQELFTCLQVKCQLRDELKETLLRVCYSLVQVDGAISKSCGPIDAQNQIIKELLNYQYQKTDLSIAMSIIECVSNLIYHFITNIEKIQCQKSSDGNSSSNNVFGSLFATVLGAENTQTKTVTDSTILMNLIKLSSIFIRTKLPLPTAHNDVETTSVDFVENDESQTDEIKAEQQNQTNAQAVKRNWPTFTDTVLQHSPTMNRFLSALSHCNTSSTALLVICSIYSPIYNESKNASLSDPMNVEDALFQLIIYMNKLASQPSFMLKPLFDYIKFVSNVRHAMPKIYLSEPFLWLMLKILETNVALKVFCEMGGIKILAENLVRSNRTLLNTHPNLVTMIMQHLSKAQNHVQTISNQTNKKSIGSLKYDEGLINFAPYCTITSENPSAQPADVLIQGQVSSHRRARAAAWSYLFYPNESHVDLILTLPIAVLLKEIQLQPHLSTLASCPSAVSIEISRDGMNLIPLTQPIVTSGMTCIRLKFPQAEIATHLVIRLYRPKDSSTIGLSMISVLGTSIFNDKTSISNLSSNNNDGNSDEEAQSEISFGWLRILAQCFNVVTYTDNSISNLVIASASEVNGFMESCCSLLSIAPSMSNFLLQNLETVLLKLGLHSQELSLKLINILLNESIPHIFKLCNETVSDILYQLCTTSDCFSRDRMRMIIDWLMNLELNNQLKNINPNSGYIKCIASILWQAYATNLILDLGNLIKLELFERLYSWSEQISEKSPMKLAIDSALCSVCCIRPEFFNLLLKKVGILVATNNLSCLSDDRKENERLMTDDNKQFSNETEEWFSNYTIQNLSMLNLSSSQMKTIAMACQSPLTIYQLIDSGLPSLFTTAILEFCHLSSNHELQYSSACQTDADKALKGNFPMVNVKKITDILSFMSEICCEDGHMRDWLGSYEGSMWIEPLLSLMCNNKLQNSIINDDINNQTFLELEETVIKFLSNFTSCHPKNQDILTTNLISVIRTTEKNNYNISHQSPGSSTHPSSLLNTLSYNMKYSISGFTRRLVLQILLESEKMVVSVRSDLPLLRKYDANMTYISNHPSKKPNSHHLLFYVSINTKCQEILQNSISVYNNLLPSISTNEGISTKSLDFPIDNRSEKKDLWDLGMQMNFGMEFLSVAAGVQAKDKRSKELKNQENEQKTKDIFNVFKTKTEESKGLPHSIQFFHNACPDIAITSDTTVAQILTMLKSNGISLSTPCINLNLIQLKNNSNDDDAASEILKASDFNPLSSPLQIFSSRGGLSLLAHYLPTVYPEQPKHIQKSSEKEKSLPGEWVKGEWIKIEPNEEIYEDVDDGIDSSCKIANVISSVPQHSLAAFGLFLKLPAYSEVLLRDKTRAQCLLRLILGVTGDGEGNDIYSLTLSSSLPTLPFEILKQLLDSSPLSTDDGVLLRRMICEIGASHLVLNCLSIFTHHSSNLATGQELMKTSSTKCQTVLNEDQTSDDKSHVYWAKGTGFGTGSTQQSWNVEQALLKQKSEEDFVTVLLQVLSSYINPGDIIPNADSNSINYRESALNTCDLPPLFIDLVQQSCLIPALCSYLRNDSVLDITRHIPLYRAILQLLRALSISTQLINLLTTKQENDSKTSIASLLFNMKSCVDTYASRLKINKKSNLKGQSQKISINLDESDDEGLALLIPDIQETTSLVQSATYSDNNSFDKEQQQSMAIENQINNTSMEEKYLEVMKKLQFDTFEMIAESENGYRFTVSHHFESNVRMSNDRGNPGRVKRLAQEATTLSTSLPLSFSSSVFVRCDTDRLDIMKVLITGPSETPYANGCFEFDVYFPHDYPNSPMMINLETTGRHSVRFNPNLYNDGKVCLSILNTWHGRPEEKWNAQTSSFLQVLVSIQSLILVSEPYFNEPGFERSRGTQSGNHSSREYNSNIYQACVKWAMLEQIRNPSPCFKDVIFTHFWFKRNEICQQIESWIDELSRSTQVSERCGRTISFNSMVLKRQYRQLRDEFAKLSVPENLKNFKNPFNLNALSTGSLENDKFENLEESKQLQIEQKNNSDIESSIIQIDQMKDIQEMVTDD</sequence>
<dbReference type="SMART" id="SM00212">
    <property type="entry name" value="UBCc"/>
    <property type="match status" value="1"/>
</dbReference>
<evidence type="ECO:0000256" key="5">
    <source>
        <dbReference type="ARBA" id="ARBA00004647"/>
    </source>
</evidence>
<keyword evidence="18" id="KW-0862">Zinc</keyword>
<keyword evidence="15" id="KW-0967">Endosome</keyword>
<evidence type="ECO:0000256" key="16">
    <source>
        <dbReference type="ARBA" id="ARBA00022776"/>
    </source>
</evidence>
<evidence type="ECO:0000313" key="31">
    <source>
        <dbReference type="Proteomes" id="UP001153620"/>
    </source>
</evidence>
<name>A0A9N9WVM4_9DIPT</name>
<dbReference type="GO" id="GO:0016567">
    <property type="term" value="P:protein ubiquitination"/>
    <property type="evidence" value="ECO:0007669"/>
    <property type="project" value="UniProtKB-ARBA"/>
</dbReference>
<evidence type="ECO:0000256" key="4">
    <source>
        <dbReference type="ARBA" id="ARBA00004300"/>
    </source>
</evidence>
<evidence type="ECO:0000256" key="7">
    <source>
        <dbReference type="ARBA" id="ARBA00022553"/>
    </source>
</evidence>
<dbReference type="SUPFAM" id="SSF50978">
    <property type="entry name" value="WD40 repeat-like"/>
    <property type="match status" value="1"/>
</dbReference>
<evidence type="ECO:0000256" key="19">
    <source>
        <dbReference type="ARBA" id="ARBA00022843"/>
    </source>
</evidence>
<dbReference type="Gene3D" id="3.10.110.10">
    <property type="entry name" value="Ubiquitin Conjugating Enzyme"/>
    <property type="match status" value="1"/>
</dbReference>
<keyword evidence="13" id="KW-0479">Metal-binding</keyword>
<evidence type="ECO:0000256" key="3">
    <source>
        <dbReference type="ARBA" id="ARBA00004214"/>
    </source>
</evidence>
<dbReference type="GO" id="GO:0000922">
    <property type="term" value="C:spindle pole"/>
    <property type="evidence" value="ECO:0007669"/>
    <property type="project" value="UniProtKB-SubCell"/>
</dbReference>
<evidence type="ECO:0000256" key="2">
    <source>
        <dbReference type="ARBA" id="ARBA00004198"/>
    </source>
</evidence>
<dbReference type="EMBL" id="OU895879">
    <property type="protein sequence ID" value="CAG9807884.1"/>
    <property type="molecule type" value="Genomic_DNA"/>
</dbReference>
<evidence type="ECO:0000256" key="23">
    <source>
        <dbReference type="ARBA" id="ARBA00023306"/>
    </source>
</evidence>
<dbReference type="InterPro" id="IPR016135">
    <property type="entry name" value="UBQ-conjugating_enzyme/RWD"/>
</dbReference>
<evidence type="ECO:0000256" key="18">
    <source>
        <dbReference type="ARBA" id="ARBA00022833"/>
    </source>
</evidence>
<keyword evidence="20" id="KW-0333">Golgi apparatus</keyword>